<dbReference type="AlphaFoldDB" id="A0AAV4WN84"/>
<keyword evidence="2" id="KW-1185">Reference proteome</keyword>
<evidence type="ECO:0000313" key="2">
    <source>
        <dbReference type="Proteomes" id="UP001054945"/>
    </source>
</evidence>
<organism evidence="1 2">
    <name type="scientific">Caerostris extrusa</name>
    <name type="common">Bark spider</name>
    <name type="synonym">Caerostris bankana</name>
    <dbReference type="NCBI Taxonomy" id="172846"/>
    <lineage>
        <taxon>Eukaryota</taxon>
        <taxon>Metazoa</taxon>
        <taxon>Ecdysozoa</taxon>
        <taxon>Arthropoda</taxon>
        <taxon>Chelicerata</taxon>
        <taxon>Arachnida</taxon>
        <taxon>Araneae</taxon>
        <taxon>Araneomorphae</taxon>
        <taxon>Entelegynae</taxon>
        <taxon>Araneoidea</taxon>
        <taxon>Araneidae</taxon>
        <taxon>Caerostris</taxon>
    </lineage>
</organism>
<sequence length="232" mass="26175">MTGFMYIRTGLMLCDCCSRMDCNTLVQEFIIFSFSLPLLVSMLLPLTESSVTDSVRPDRASLQVPRKCLITHALDGQRIVDAHLSYFSRIFDPNDESRGIGNILFLMLVCSVYAFDSSSVTDSVRLHRASLQVPRKCLITHALDGQRIVYAHLSYFSRIFDPDDESRGIGNILFLMLVCSVYAFDCSSVTDSVRPDRASLQVPRKCLITHALDGQRIVDAHLSYFSRLFDPE</sequence>
<dbReference type="Proteomes" id="UP001054945">
    <property type="component" value="Unassembled WGS sequence"/>
</dbReference>
<gene>
    <name evidence="1" type="ORF">CEXT_539161</name>
</gene>
<name>A0AAV4WN84_CAEEX</name>
<reference evidence="1 2" key="1">
    <citation type="submission" date="2021-06" db="EMBL/GenBank/DDBJ databases">
        <title>Caerostris extrusa draft genome.</title>
        <authorList>
            <person name="Kono N."/>
            <person name="Arakawa K."/>
        </authorList>
    </citation>
    <scope>NUCLEOTIDE SEQUENCE [LARGE SCALE GENOMIC DNA]</scope>
</reference>
<evidence type="ECO:0000313" key="1">
    <source>
        <dbReference type="EMBL" id="GIY83803.1"/>
    </source>
</evidence>
<comment type="caution">
    <text evidence="1">The sequence shown here is derived from an EMBL/GenBank/DDBJ whole genome shotgun (WGS) entry which is preliminary data.</text>
</comment>
<dbReference type="EMBL" id="BPLR01016432">
    <property type="protein sequence ID" value="GIY83803.1"/>
    <property type="molecule type" value="Genomic_DNA"/>
</dbReference>
<proteinExistence type="predicted"/>
<protein>
    <submittedName>
        <fullName evidence="1">Uncharacterized protein</fullName>
    </submittedName>
</protein>
<accession>A0AAV4WN84</accession>